<dbReference type="RefSeq" id="WP_046970866.1">
    <property type="nucleotide sequence ID" value="NZ_JPLA01000013.1"/>
</dbReference>
<dbReference type="InterPro" id="IPR011971">
    <property type="entry name" value="CHP02284"/>
</dbReference>
<dbReference type="PATRIC" id="fig|1440762.4.peg.455"/>
<accession>A0A0G9H5X8</accession>
<reference evidence="2 3" key="1">
    <citation type="journal article" date="2015" name="Antonie Van Leeuwenhoek">
        <title>A phylogenomic and molecular marker based taxonomic framework for the order Xanthomonadales: proposal to transfer the families Algiphilaceae and Solimonadaceae to the order Nevskiales ord. nov. and to create a new family within the order Xanthomonadales, the family Rhodanobacteraceae fam. nov., containing the genus Rhodanobacter and its closest relatives.</title>
        <authorList>
            <person name="Naushad S."/>
            <person name="Adeolu M."/>
            <person name="Wong S."/>
            <person name="Sohail M."/>
            <person name="Schellhorn H.E."/>
            <person name="Gupta R.S."/>
        </authorList>
    </citation>
    <scope>NUCLEOTIDE SEQUENCE [LARGE SCALE GENOMIC DNA]</scope>
    <source>
        <strain evidence="2 3">DSM 16301</strain>
    </source>
</reference>
<evidence type="ECO:0000313" key="2">
    <source>
        <dbReference type="EMBL" id="KLD64886.1"/>
    </source>
</evidence>
<dbReference type="InterPro" id="IPR012347">
    <property type="entry name" value="Ferritin-like"/>
</dbReference>
<gene>
    <name evidence="2" type="ORF">Y882_05555</name>
</gene>
<dbReference type="PIRSF" id="PIRSF029477">
    <property type="entry name" value="UCP029477"/>
    <property type="match status" value="1"/>
</dbReference>
<proteinExistence type="predicted"/>
<dbReference type="EMBL" id="JPLA01000013">
    <property type="protein sequence ID" value="KLD64886.1"/>
    <property type="molecule type" value="Genomic_DNA"/>
</dbReference>
<protein>
    <recommendedName>
        <fullName evidence="1">DUF2383 domain-containing protein</fullName>
    </recommendedName>
</protein>
<comment type="caution">
    <text evidence="2">The sequence shown here is derived from an EMBL/GenBank/DDBJ whole genome shotgun (WGS) entry which is preliminary data.</text>
</comment>
<evidence type="ECO:0000259" key="1">
    <source>
        <dbReference type="Pfam" id="PF09537"/>
    </source>
</evidence>
<dbReference type="AlphaFoldDB" id="A0A0G9H5X8"/>
<dbReference type="Gene3D" id="1.20.1260.10">
    <property type="match status" value="1"/>
</dbReference>
<dbReference type="InterPro" id="IPR016920">
    <property type="entry name" value="UCP029477"/>
</dbReference>
<name>A0A0G9H5X8_9GAMM</name>
<sequence length="148" mass="16401">MSQHDHEIKVLNGLIETTIDSVDGYAEAAKDAENAQFRDLFLTRAAERRQVAARLREAVRREGGEPADDGTVLASAHRMFTGLRSSMSHGDKAVIAEVERGEDHIKAKYDEALKDDKLSLSARESIQQAYTSVRQGHDQMSAIKHAVQ</sequence>
<dbReference type="Pfam" id="PF09537">
    <property type="entry name" value="DUF2383"/>
    <property type="match status" value="1"/>
</dbReference>
<dbReference type="InterPro" id="IPR019052">
    <property type="entry name" value="DUF2383"/>
</dbReference>
<dbReference type="Proteomes" id="UP000035481">
    <property type="component" value="Unassembled WGS sequence"/>
</dbReference>
<dbReference type="STRING" id="1440762.Y882_05555"/>
<dbReference type="NCBIfam" id="TIGR02284">
    <property type="entry name" value="PA2169 family four-helix-bundle protein"/>
    <property type="match status" value="1"/>
</dbReference>
<dbReference type="SUPFAM" id="SSF47240">
    <property type="entry name" value="Ferritin-like"/>
    <property type="match status" value="1"/>
</dbReference>
<dbReference type="OrthoDB" id="268257at2"/>
<evidence type="ECO:0000313" key="3">
    <source>
        <dbReference type="Proteomes" id="UP000035481"/>
    </source>
</evidence>
<organism evidence="2 3">
    <name type="scientific">Dyella japonica DSM 16301</name>
    <dbReference type="NCBI Taxonomy" id="1440762"/>
    <lineage>
        <taxon>Bacteria</taxon>
        <taxon>Pseudomonadati</taxon>
        <taxon>Pseudomonadota</taxon>
        <taxon>Gammaproteobacteria</taxon>
        <taxon>Lysobacterales</taxon>
        <taxon>Rhodanobacteraceae</taxon>
        <taxon>Dyella</taxon>
    </lineage>
</organism>
<feature type="domain" description="DUF2383" evidence="1">
    <location>
        <begin position="8"/>
        <end position="115"/>
    </location>
</feature>
<dbReference type="InterPro" id="IPR009078">
    <property type="entry name" value="Ferritin-like_SF"/>
</dbReference>